<dbReference type="Pfam" id="PF00933">
    <property type="entry name" value="Glyco_hydro_3"/>
    <property type="match status" value="1"/>
</dbReference>
<reference evidence="7 8" key="1">
    <citation type="submission" date="2024-04" db="EMBL/GenBank/DDBJ databases">
        <title>Draft genome sequence of Pseudophaeobacter arcticus NBRC 116598.</title>
        <authorList>
            <person name="Miyakawa T."/>
            <person name="Kusuya Y."/>
            <person name="Miura T."/>
        </authorList>
    </citation>
    <scope>NUCLEOTIDE SEQUENCE [LARGE SCALE GENOMIC DNA]</scope>
    <source>
        <strain evidence="7 8">SU-CL00105</strain>
    </source>
</reference>
<accession>A0ABQ0ALN2</accession>
<comment type="catalytic activity">
    <reaction evidence="1">
        <text>Hydrolysis of terminal non-reducing N-acetyl-D-hexosamine residues in N-acetyl-beta-D-hexosaminides.</text>
        <dbReference type="EC" id="3.2.1.52"/>
    </reaction>
</comment>
<evidence type="ECO:0000256" key="3">
    <source>
        <dbReference type="ARBA" id="ARBA00012663"/>
    </source>
</evidence>
<dbReference type="SUPFAM" id="SSF51445">
    <property type="entry name" value="(Trans)glycosidases"/>
    <property type="match status" value="1"/>
</dbReference>
<sequence length="342" mass="36405">MHSGDNTVTACGATILDAEGLVLSAEEKAFFRQADPFGFILFARNIDSADQTRALCAELREAVGRNCLITIDQEGGRVQRLRSPLARDWMSPLDHVTQAGAQAERAMYLRYRLIAQELLDLGIDSNCAPVGDLVTSDTHDFLKNRCYGDSLAQVVSLARVTAQAHLDGGVLPVLKHIPGHGRATVDSHKDLPFVSAPLDTLRAQDFAVFEQLNDLPIGMTAHLVYGALDALPATISKSVMAMIRNEIGFDGLMMTDDISMKALVGTPAQNAAAAREAGCDLVLYCNATLNDRRAVAEAAGAMDAAGLARAEAALAQRQSPSPLDTAAAEAELTALMGGKVYV</sequence>
<dbReference type="InterPro" id="IPR001764">
    <property type="entry name" value="Glyco_hydro_3_N"/>
</dbReference>
<dbReference type="EC" id="3.2.1.52" evidence="3"/>
<dbReference type="RefSeq" id="WP_353399918.1">
    <property type="nucleotide sequence ID" value="NZ_BAABWU010000007.1"/>
</dbReference>
<evidence type="ECO:0000256" key="5">
    <source>
        <dbReference type="ARBA" id="ARBA00023295"/>
    </source>
</evidence>
<feature type="domain" description="Glycoside hydrolase family 3 N-terminal" evidence="6">
    <location>
        <begin position="33"/>
        <end position="298"/>
    </location>
</feature>
<organism evidence="7 8">
    <name type="scientific">Pseudophaeobacter arcticus</name>
    <dbReference type="NCBI Taxonomy" id="385492"/>
    <lineage>
        <taxon>Bacteria</taxon>
        <taxon>Pseudomonadati</taxon>
        <taxon>Pseudomonadota</taxon>
        <taxon>Alphaproteobacteria</taxon>
        <taxon>Rhodobacterales</taxon>
        <taxon>Paracoccaceae</taxon>
        <taxon>Pseudophaeobacter</taxon>
    </lineage>
</organism>
<keyword evidence="5" id="KW-0326">Glycosidase</keyword>
<evidence type="ECO:0000256" key="4">
    <source>
        <dbReference type="ARBA" id="ARBA00022801"/>
    </source>
</evidence>
<proteinExistence type="inferred from homology"/>
<comment type="similarity">
    <text evidence="2">Belongs to the glycosyl hydrolase 3 family.</text>
</comment>
<dbReference type="NCBIfam" id="NF003740">
    <property type="entry name" value="PRK05337.1"/>
    <property type="match status" value="1"/>
</dbReference>
<comment type="caution">
    <text evidence="7">The sequence shown here is derived from an EMBL/GenBank/DDBJ whole genome shotgun (WGS) entry which is preliminary data.</text>
</comment>
<evidence type="ECO:0000313" key="7">
    <source>
        <dbReference type="EMBL" id="GAA6196754.1"/>
    </source>
</evidence>
<dbReference type="PANTHER" id="PTHR30480">
    <property type="entry name" value="BETA-HEXOSAMINIDASE-RELATED"/>
    <property type="match status" value="1"/>
</dbReference>
<name>A0ABQ0ALN2_9RHOB</name>
<dbReference type="InterPro" id="IPR017853">
    <property type="entry name" value="GH"/>
</dbReference>
<evidence type="ECO:0000256" key="2">
    <source>
        <dbReference type="ARBA" id="ARBA00005336"/>
    </source>
</evidence>
<dbReference type="Proteomes" id="UP001441944">
    <property type="component" value="Unassembled WGS sequence"/>
</dbReference>
<dbReference type="InterPro" id="IPR036962">
    <property type="entry name" value="Glyco_hydro_3_N_sf"/>
</dbReference>
<evidence type="ECO:0000256" key="1">
    <source>
        <dbReference type="ARBA" id="ARBA00001231"/>
    </source>
</evidence>
<dbReference type="PANTHER" id="PTHR30480:SF13">
    <property type="entry name" value="BETA-HEXOSAMINIDASE"/>
    <property type="match status" value="1"/>
</dbReference>
<evidence type="ECO:0000313" key="8">
    <source>
        <dbReference type="Proteomes" id="UP001441944"/>
    </source>
</evidence>
<dbReference type="Gene3D" id="3.20.20.300">
    <property type="entry name" value="Glycoside hydrolase, family 3, N-terminal domain"/>
    <property type="match status" value="1"/>
</dbReference>
<protein>
    <recommendedName>
        <fullName evidence="3">beta-N-acetylhexosaminidase</fullName>
        <ecNumber evidence="3">3.2.1.52</ecNumber>
    </recommendedName>
</protein>
<dbReference type="GO" id="GO:0016787">
    <property type="term" value="F:hydrolase activity"/>
    <property type="evidence" value="ECO:0007669"/>
    <property type="project" value="UniProtKB-KW"/>
</dbReference>
<dbReference type="InterPro" id="IPR050226">
    <property type="entry name" value="NagZ_Beta-hexosaminidase"/>
</dbReference>
<keyword evidence="4 7" id="KW-0378">Hydrolase</keyword>
<keyword evidence="8" id="KW-1185">Reference proteome</keyword>
<dbReference type="EMBL" id="BAABWU010000007">
    <property type="protein sequence ID" value="GAA6196754.1"/>
    <property type="molecule type" value="Genomic_DNA"/>
</dbReference>
<evidence type="ECO:0000259" key="6">
    <source>
        <dbReference type="Pfam" id="PF00933"/>
    </source>
</evidence>
<gene>
    <name evidence="7" type="ORF">NBRC116598_21980</name>
</gene>